<feature type="transmembrane region" description="Helical" evidence="1">
    <location>
        <begin position="122"/>
        <end position="143"/>
    </location>
</feature>
<dbReference type="Proteomes" id="UP001178507">
    <property type="component" value="Unassembled WGS sequence"/>
</dbReference>
<dbReference type="InterPro" id="IPR008523">
    <property type="entry name" value="DUF805"/>
</dbReference>
<dbReference type="AlphaFoldDB" id="A0AA36HIR3"/>
<feature type="transmembrane region" description="Helical" evidence="1">
    <location>
        <begin position="45"/>
        <end position="66"/>
    </location>
</feature>
<evidence type="ECO:0008006" key="5">
    <source>
        <dbReference type="Google" id="ProtNLM"/>
    </source>
</evidence>
<dbReference type="PANTHER" id="PTHR34980">
    <property type="entry name" value="INNER MEMBRANE PROTEIN-RELATED-RELATED"/>
    <property type="match status" value="1"/>
</dbReference>
<organism evidence="2 4">
    <name type="scientific">Effrenium voratum</name>
    <dbReference type="NCBI Taxonomy" id="2562239"/>
    <lineage>
        <taxon>Eukaryota</taxon>
        <taxon>Sar</taxon>
        <taxon>Alveolata</taxon>
        <taxon>Dinophyceae</taxon>
        <taxon>Suessiales</taxon>
        <taxon>Symbiodiniaceae</taxon>
        <taxon>Effrenium</taxon>
    </lineage>
</organism>
<keyword evidence="4" id="KW-1185">Reference proteome</keyword>
<keyword evidence="1" id="KW-0472">Membrane</keyword>
<dbReference type="PANTHER" id="PTHR34980:SF1">
    <property type="entry name" value="INNER MEMBRANE PROTEIN"/>
    <property type="match status" value="1"/>
</dbReference>
<sequence length="168" mass="18478">MPAYASAGGGAATFEDDDNFSIGKMLGLAFGMLFSFRGRLGRMEYWVIGSIRFVLFIAVLIAFVFAVGPHMSGLSEEQANIALMKYAFGTAKGGVMTFLLLTLTLCQWSLEARRCHDRDSSALYLLILFIPIVGSLYAIYLFIVNGFFPGTPGPNRFDTVRSQAQIFD</sequence>
<proteinExistence type="predicted"/>
<dbReference type="Pfam" id="PF05656">
    <property type="entry name" value="DUF805"/>
    <property type="match status" value="1"/>
</dbReference>
<protein>
    <recommendedName>
        <fullName evidence="5">DUF805 domain-containing protein</fullName>
    </recommendedName>
</protein>
<reference evidence="2" key="1">
    <citation type="submission" date="2023-08" db="EMBL/GenBank/DDBJ databases">
        <authorList>
            <person name="Chen Y."/>
            <person name="Shah S."/>
            <person name="Dougan E. K."/>
            <person name="Thang M."/>
            <person name="Chan C."/>
        </authorList>
    </citation>
    <scope>NUCLEOTIDE SEQUENCE</scope>
</reference>
<evidence type="ECO:0000313" key="2">
    <source>
        <dbReference type="EMBL" id="CAJ1369935.1"/>
    </source>
</evidence>
<evidence type="ECO:0000313" key="4">
    <source>
        <dbReference type="Proteomes" id="UP001178507"/>
    </source>
</evidence>
<dbReference type="EMBL" id="CAUJNA010003537">
    <property type="protein sequence ID" value="CAJ1404353.1"/>
    <property type="molecule type" value="Genomic_DNA"/>
</dbReference>
<comment type="caution">
    <text evidence="2">The sequence shown here is derived from an EMBL/GenBank/DDBJ whole genome shotgun (WGS) entry which is preliminary data.</text>
</comment>
<name>A0AA36HIR3_9DINO</name>
<keyword evidence="1" id="KW-1133">Transmembrane helix</keyword>
<gene>
    <name evidence="3" type="ORF">EVOR1521_LOCUS26809</name>
    <name evidence="2" type="ORF">EVOR1521_LOCUS580</name>
</gene>
<keyword evidence="1" id="KW-0812">Transmembrane</keyword>
<evidence type="ECO:0000256" key="1">
    <source>
        <dbReference type="SAM" id="Phobius"/>
    </source>
</evidence>
<accession>A0AA36HIR3</accession>
<evidence type="ECO:0000313" key="3">
    <source>
        <dbReference type="EMBL" id="CAJ1404353.1"/>
    </source>
</evidence>
<dbReference type="GO" id="GO:0005886">
    <property type="term" value="C:plasma membrane"/>
    <property type="evidence" value="ECO:0007669"/>
    <property type="project" value="TreeGrafter"/>
</dbReference>
<feature type="transmembrane region" description="Helical" evidence="1">
    <location>
        <begin position="20"/>
        <end position="38"/>
    </location>
</feature>
<dbReference type="EMBL" id="CAUJNA010000001">
    <property type="protein sequence ID" value="CAJ1369935.1"/>
    <property type="molecule type" value="Genomic_DNA"/>
</dbReference>
<feature type="transmembrane region" description="Helical" evidence="1">
    <location>
        <begin position="86"/>
        <end position="110"/>
    </location>
</feature>